<evidence type="ECO:0000313" key="2">
    <source>
        <dbReference type="EMBL" id="HAG5257469.1"/>
    </source>
</evidence>
<organism evidence="1">
    <name type="scientific">Salmonella enterica</name>
    <name type="common">Salmonella choleraesuis</name>
    <dbReference type="NCBI Taxonomy" id="28901"/>
    <lineage>
        <taxon>Bacteria</taxon>
        <taxon>Pseudomonadati</taxon>
        <taxon>Pseudomonadota</taxon>
        <taxon>Gammaproteobacteria</taxon>
        <taxon>Enterobacterales</taxon>
        <taxon>Enterobacteriaceae</taxon>
        <taxon>Salmonella</taxon>
    </lineage>
</organism>
<accession>A0A749L0B1</accession>
<gene>
    <name evidence="2" type="ORF">G8577_003705</name>
    <name evidence="1" type="ORF">G8N42_001638</name>
</gene>
<dbReference type="EMBL" id="DAAYPZ010000010">
    <property type="protein sequence ID" value="HAG5257469.1"/>
    <property type="molecule type" value="Genomic_DNA"/>
</dbReference>
<dbReference type="AlphaFoldDB" id="A0A749L0B1"/>
<evidence type="ECO:0000313" key="1">
    <source>
        <dbReference type="EMBL" id="HAF5756248.1"/>
    </source>
</evidence>
<reference evidence="1" key="2">
    <citation type="submission" date="2020-02" db="EMBL/GenBank/DDBJ databases">
        <authorList>
            <consortium name="NCBI Pathogen Detection Project"/>
        </authorList>
    </citation>
    <scope>NUCLEOTIDE SEQUENCE</scope>
    <source>
        <strain evidence="1">MA.CK_00/00004035</strain>
        <strain evidence="2">MA.CK_98/00001034</strain>
    </source>
</reference>
<protein>
    <submittedName>
        <fullName evidence="1">Uncharacterized protein</fullName>
    </submittedName>
</protein>
<comment type="caution">
    <text evidence="1">The sequence shown here is derived from an EMBL/GenBank/DDBJ whole genome shotgun (WGS) entry which is preliminary data.</text>
</comment>
<name>A0A749L0B1_SALER</name>
<proteinExistence type="predicted"/>
<sequence>MAKKSGPSRTTQGIRGGMTLSEAHHLYGRGGDECPEKHQVDDWLGTRREAKYVGDGMIKTPLTRNQRRLAKKLGIELKEVK</sequence>
<reference evidence="1" key="1">
    <citation type="journal article" date="2018" name="Genome Biol.">
        <title>SKESA: strategic k-mer extension for scrupulous assemblies.</title>
        <authorList>
            <person name="Souvorov A."/>
            <person name="Agarwala R."/>
            <person name="Lipman D.J."/>
        </authorList>
    </citation>
    <scope>NUCLEOTIDE SEQUENCE</scope>
    <source>
        <strain evidence="1">MA.CK_00/00004035</strain>
        <strain evidence="2">MA.CK_98/00001034</strain>
    </source>
</reference>
<dbReference type="EMBL" id="DAAVUQ010000004">
    <property type="protein sequence ID" value="HAF5756248.1"/>
    <property type="molecule type" value="Genomic_DNA"/>
</dbReference>